<dbReference type="Gene3D" id="1.10.390.10">
    <property type="entry name" value="Neutral Protease Domain 2"/>
    <property type="match status" value="1"/>
</dbReference>
<feature type="compositionally biased region" description="Low complexity" evidence="12">
    <location>
        <begin position="284"/>
        <end position="306"/>
    </location>
</feature>
<keyword evidence="8" id="KW-0378">Hydrolase</keyword>
<evidence type="ECO:0000256" key="6">
    <source>
        <dbReference type="ARBA" id="ARBA00022723"/>
    </source>
</evidence>
<dbReference type="GO" id="GO:0005615">
    <property type="term" value="C:extracellular space"/>
    <property type="evidence" value="ECO:0007669"/>
    <property type="project" value="InterPro"/>
</dbReference>
<accession>A0A5N0T4I0</accession>
<dbReference type="GO" id="GO:0006508">
    <property type="term" value="P:proteolysis"/>
    <property type="evidence" value="ECO:0007669"/>
    <property type="project" value="UniProtKB-KW"/>
</dbReference>
<keyword evidence="4" id="KW-0964">Secreted</keyword>
<keyword evidence="10" id="KW-0482">Metalloprotease</keyword>
<comment type="caution">
    <text evidence="15">The sequence shown here is derived from an EMBL/GenBank/DDBJ whole genome shotgun (WGS) entry which is preliminary data.</text>
</comment>
<evidence type="ECO:0000256" key="9">
    <source>
        <dbReference type="ARBA" id="ARBA00022833"/>
    </source>
</evidence>
<reference evidence="15 16" key="1">
    <citation type="submission" date="2019-09" db="EMBL/GenBank/DDBJ databases">
        <title>Wenzhouxiangella sp. Genome sequencing and assembly.</title>
        <authorList>
            <person name="Zhang R."/>
        </authorList>
    </citation>
    <scope>NUCLEOTIDE SEQUENCE [LARGE SCALE GENOMIC DNA]</scope>
    <source>
        <strain evidence="15 16">W260</strain>
    </source>
</reference>
<feature type="signal peptide" evidence="13">
    <location>
        <begin position="1"/>
        <end position="28"/>
    </location>
</feature>
<dbReference type="AlphaFoldDB" id="A0A5N0T4I0"/>
<evidence type="ECO:0000259" key="14">
    <source>
        <dbReference type="Pfam" id="PF07504"/>
    </source>
</evidence>
<dbReference type="GO" id="GO:0008270">
    <property type="term" value="F:zinc ion binding"/>
    <property type="evidence" value="ECO:0007669"/>
    <property type="project" value="InterPro"/>
</dbReference>
<dbReference type="Gene3D" id="3.10.170.10">
    <property type="match status" value="1"/>
</dbReference>
<evidence type="ECO:0000256" key="11">
    <source>
        <dbReference type="ARBA" id="ARBA00023145"/>
    </source>
</evidence>
<dbReference type="EMBL" id="VYXP01000012">
    <property type="protein sequence ID" value="KAA9129762.1"/>
    <property type="molecule type" value="Genomic_DNA"/>
</dbReference>
<dbReference type="PANTHER" id="PTHR33478">
    <property type="entry name" value="EXTRACELLULAR METALLOPROTEINASE MEP"/>
    <property type="match status" value="1"/>
</dbReference>
<feature type="chain" id="PRO_5024296681" evidence="13">
    <location>
        <begin position="29"/>
        <end position="1223"/>
    </location>
</feature>
<evidence type="ECO:0000313" key="15">
    <source>
        <dbReference type="EMBL" id="KAA9129762.1"/>
    </source>
</evidence>
<comment type="similarity">
    <text evidence="3">Belongs to the peptidase M36 family.</text>
</comment>
<keyword evidence="11" id="KW-0865">Zymogen</keyword>
<keyword evidence="9" id="KW-0862">Zinc</keyword>
<evidence type="ECO:0000256" key="4">
    <source>
        <dbReference type="ARBA" id="ARBA00022525"/>
    </source>
</evidence>
<evidence type="ECO:0000256" key="3">
    <source>
        <dbReference type="ARBA" id="ARBA00006006"/>
    </source>
</evidence>
<dbReference type="InterPro" id="IPR011096">
    <property type="entry name" value="FTP_domain"/>
</dbReference>
<protein>
    <submittedName>
        <fullName evidence="15">Choice-of-anchor D domain-containing protein</fullName>
    </submittedName>
</protein>
<dbReference type="Pfam" id="PF02128">
    <property type="entry name" value="Peptidase_M36"/>
    <property type="match status" value="2"/>
</dbReference>
<dbReference type="Pfam" id="PF07504">
    <property type="entry name" value="FTP"/>
    <property type="match status" value="1"/>
</dbReference>
<evidence type="ECO:0000256" key="8">
    <source>
        <dbReference type="ARBA" id="ARBA00022801"/>
    </source>
</evidence>
<feature type="region of interest" description="Disordered" evidence="12">
    <location>
        <begin position="284"/>
        <end position="320"/>
    </location>
</feature>
<evidence type="ECO:0000256" key="10">
    <source>
        <dbReference type="ARBA" id="ARBA00023049"/>
    </source>
</evidence>
<dbReference type="PANTHER" id="PTHR33478:SF1">
    <property type="entry name" value="EXTRACELLULAR METALLOPROTEINASE MEP"/>
    <property type="match status" value="1"/>
</dbReference>
<evidence type="ECO:0000256" key="7">
    <source>
        <dbReference type="ARBA" id="ARBA00022729"/>
    </source>
</evidence>
<evidence type="ECO:0000256" key="1">
    <source>
        <dbReference type="ARBA" id="ARBA00001947"/>
    </source>
</evidence>
<organism evidence="15 16">
    <name type="scientific">Marinihelvus fidelis</name>
    <dbReference type="NCBI Taxonomy" id="2613842"/>
    <lineage>
        <taxon>Bacteria</taxon>
        <taxon>Pseudomonadati</taxon>
        <taxon>Pseudomonadota</taxon>
        <taxon>Gammaproteobacteria</taxon>
        <taxon>Chromatiales</taxon>
        <taxon>Wenzhouxiangellaceae</taxon>
        <taxon>Marinihelvus</taxon>
    </lineage>
</organism>
<dbReference type="InterPro" id="IPR001842">
    <property type="entry name" value="Peptidase_M36"/>
</dbReference>
<dbReference type="InterPro" id="IPR013783">
    <property type="entry name" value="Ig-like_fold"/>
</dbReference>
<dbReference type="Proteomes" id="UP000325372">
    <property type="component" value="Unassembled WGS sequence"/>
</dbReference>
<keyword evidence="16" id="KW-1185">Reference proteome</keyword>
<comment type="cofactor">
    <cofactor evidence="1">
        <name>Zn(2+)</name>
        <dbReference type="ChEBI" id="CHEBI:29105"/>
    </cofactor>
</comment>
<dbReference type="InterPro" id="IPR027268">
    <property type="entry name" value="Peptidase_M4/M1_CTD_sf"/>
</dbReference>
<dbReference type="SUPFAM" id="SSF55486">
    <property type="entry name" value="Metalloproteases ('zincins'), catalytic domain"/>
    <property type="match status" value="1"/>
</dbReference>
<dbReference type="Gene3D" id="2.60.40.10">
    <property type="entry name" value="Immunoglobulins"/>
    <property type="match status" value="2"/>
</dbReference>
<dbReference type="InterPro" id="IPR050371">
    <property type="entry name" value="Fungal_virulence_M36"/>
</dbReference>
<evidence type="ECO:0000313" key="16">
    <source>
        <dbReference type="Proteomes" id="UP000325372"/>
    </source>
</evidence>
<proteinExistence type="inferred from homology"/>
<dbReference type="NCBIfam" id="NF012200">
    <property type="entry name" value="choice_anch_D"/>
    <property type="match status" value="2"/>
</dbReference>
<evidence type="ECO:0000256" key="12">
    <source>
        <dbReference type="SAM" id="MobiDB-lite"/>
    </source>
</evidence>
<feature type="domain" description="FTP" evidence="14">
    <location>
        <begin position="146"/>
        <end position="184"/>
    </location>
</feature>
<comment type="subcellular location">
    <subcellularLocation>
        <location evidence="2">Secreted</location>
    </subcellularLocation>
</comment>
<gene>
    <name evidence="15" type="ORF">F3N42_14595</name>
</gene>
<keyword evidence="7 13" id="KW-0732">Signal</keyword>
<name>A0A5N0T4I0_9GAMM</name>
<keyword evidence="5" id="KW-0645">Protease</keyword>
<sequence length="1223" mass="127395">MIDELKLKAHGRVLTACVAALVCASAGAAGKPGGANTAMHDIDLRGGGGRLVTGQAARQLRAAAPAGQAQALADFERAAPGLQLRWSALTGAPSRIAATKGALTGPSAMAPDAIAYDFLARNPALLGLQADDIAAMRVARELGSSATGASYVTLQQQVNGIDVFGGRVKFTISPKGEVRSVSGEPIANVAKAASGTTPLVPVGEALALAAADARLDHVEFSRDHGLVWFPLSATELRLAWNVVTGDGDSPNAYRSLVDAVDGRVLWRQNLTSYAHQTAIGLAYTSDGPDPGTPSGTSSGNTPGSDPAGANPRQVLPFDGEDFFSHDDDHADWWNGSGEADYSRTVSNNVTARDDRLGDGSPQIVTTDPSGDYTVSPAFDIDLSQAPSTYINASVVNLFYWYNRLHDFWYGYGFDEAAGNAQVSNFGLGGAEGDPIIVDAQDNSTPADPADADNCNAFMRADTDGNSPSSRFLICDRGANGIIDAGLDNTVIAHEFGHLVVGRLLEGNVNVSQGSGMNEGFSDLFGLTIYAEADDELDAPYGIGGWYRGQPDSSIRREFYSTDPTVFTRRFADIVDGAFCAVRVCSNDDTMACGTDDDCGDGNTCDTASCGFQFQCEPPTTTISQGPCRAEEHDAGEIWANTLWIAYTSMVKKFGYGAAQTAFHQLVVDGLKGAPDFPDFLDMRDAILVADLDFQAGAAQCLLWDAFASMGMGVSASSLGSGDINVIEAFDTPPSCTPNIDVSITANIGLVCLDDDTIIPMDITNTGTGDLVIDAIDIQGQDAAEFSLDPSPEIPLVVPQGSTVSFTLHHVPAGGFGARNATVVITSNDPDEPTVSVPVSAEVGAPDINVAIADSGAFGNVCTGEQSDMTLVISNQGQCDLTIDDIQLGGTGASQFDLPTALDLPLVLAAGSDFNLPVRFSPDACTDSTYLAHVAISSDSPGEGTVNVPISGEADCPELVIDPVGLTGLNAFPATVVDTDGSLGCFSEKSAVLRNNSSCPLTITDISAANGVDFQVMAPTVFPIILPGGEETLETVVRFTPQSDADPLAPGELTDLLVVNSDDPDGAQDAQLCGESAHGSGTRILVTETSTGIPLVVDGLERLDLTSKQKNRPGPINLDFTDVPVTSTDVCGNTVAYHVNLETLPQAESTGKHGSQYTAHAKHGNLQTSDSFGLDQCEFRDTQLQLQDDDSGACLLAPKGAACSADSECCSGKCKGPSGNMSCK</sequence>
<evidence type="ECO:0000256" key="2">
    <source>
        <dbReference type="ARBA" id="ARBA00004613"/>
    </source>
</evidence>
<evidence type="ECO:0000256" key="13">
    <source>
        <dbReference type="SAM" id="SignalP"/>
    </source>
</evidence>
<dbReference type="GO" id="GO:0004222">
    <property type="term" value="F:metalloendopeptidase activity"/>
    <property type="evidence" value="ECO:0007669"/>
    <property type="project" value="InterPro"/>
</dbReference>
<dbReference type="RefSeq" id="WP_150865362.1">
    <property type="nucleotide sequence ID" value="NZ_VYXP01000012.1"/>
</dbReference>
<evidence type="ECO:0000256" key="5">
    <source>
        <dbReference type="ARBA" id="ARBA00022670"/>
    </source>
</evidence>
<keyword evidence="6" id="KW-0479">Metal-binding</keyword>